<dbReference type="GO" id="GO:0022857">
    <property type="term" value="F:transmembrane transporter activity"/>
    <property type="evidence" value="ECO:0007669"/>
    <property type="project" value="InterPro"/>
</dbReference>
<gene>
    <name evidence="5" type="ORF">PAMC26510_37490</name>
</gene>
<protein>
    <recommendedName>
        <fullName evidence="7">MFS transporter</fullName>
    </recommendedName>
</protein>
<keyword evidence="2 4" id="KW-1133">Transmembrane helix</keyword>
<evidence type="ECO:0000256" key="4">
    <source>
        <dbReference type="SAM" id="Phobius"/>
    </source>
</evidence>
<dbReference type="PANTHER" id="PTHR11360">
    <property type="entry name" value="MONOCARBOXYLATE TRANSPORTER"/>
    <property type="match status" value="1"/>
</dbReference>
<feature type="transmembrane region" description="Helical" evidence="4">
    <location>
        <begin position="267"/>
        <end position="287"/>
    </location>
</feature>
<evidence type="ECO:0000256" key="1">
    <source>
        <dbReference type="ARBA" id="ARBA00022692"/>
    </source>
</evidence>
<dbReference type="EMBL" id="NBTY01000212">
    <property type="protein sequence ID" value="OTP65932.1"/>
    <property type="molecule type" value="Genomic_DNA"/>
</dbReference>
<evidence type="ECO:0008006" key="7">
    <source>
        <dbReference type="Google" id="ProtNLM"/>
    </source>
</evidence>
<keyword evidence="3 4" id="KW-0472">Membrane</keyword>
<feature type="transmembrane region" description="Helical" evidence="4">
    <location>
        <begin position="244"/>
        <end position="261"/>
    </location>
</feature>
<organism evidence="5 6">
    <name type="scientific">Caballeronia sordidicola</name>
    <name type="common">Burkholderia sordidicola</name>
    <dbReference type="NCBI Taxonomy" id="196367"/>
    <lineage>
        <taxon>Bacteria</taxon>
        <taxon>Pseudomonadati</taxon>
        <taxon>Pseudomonadota</taxon>
        <taxon>Betaproteobacteria</taxon>
        <taxon>Burkholderiales</taxon>
        <taxon>Burkholderiaceae</taxon>
        <taxon>Caballeronia</taxon>
    </lineage>
</organism>
<feature type="transmembrane region" description="Helical" evidence="4">
    <location>
        <begin position="97"/>
        <end position="115"/>
    </location>
</feature>
<reference evidence="5 6" key="1">
    <citation type="submission" date="2017-03" db="EMBL/GenBank/DDBJ databases">
        <title>Genome analysis of strain PAMC 26510.</title>
        <authorList>
            <person name="Oh H.-M."/>
            <person name="Yang J.-A."/>
        </authorList>
    </citation>
    <scope>NUCLEOTIDE SEQUENCE [LARGE SCALE GENOMIC DNA]</scope>
    <source>
        <strain evidence="5 6">PAMC 26510</strain>
    </source>
</reference>
<keyword evidence="1 4" id="KW-0812">Transmembrane</keyword>
<feature type="transmembrane region" description="Helical" evidence="4">
    <location>
        <begin position="38"/>
        <end position="56"/>
    </location>
</feature>
<dbReference type="InterPro" id="IPR036259">
    <property type="entry name" value="MFS_trans_sf"/>
</dbReference>
<dbReference type="Gene3D" id="1.20.1250.20">
    <property type="entry name" value="MFS general substrate transporter like domains"/>
    <property type="match status" value="1"/>
</dbReference>
<name>A0A242M459_CABSO</name>
<evidence type="ECO:0000313" key="6">
    <source>
        <dbReference type="Proteomes" id="UP000194546"/>
    </source>
</evidence>
<evidence type="ECO:0000256" key="3">
    <source>
        <dbReference type="ARBA" id="ARBA00023136"/>
    </source>
</evidence>
<evidence type="ECO:0000256" key="2">
    <source>
        <dbReference type="ARBA" id="ARBA00022989"/>
    </source>
</evidence>
<feature type="transmembrane region" description="Helical" evidence="4">
    <location>
        <begin position="6"/>
        <end position="26"/>
    </location>
</feature>
<dbReference type="InterPro" id="IPR050327">
    <property type="entry name" value="Proton-linked_MCT"/>
</dbReference>
<dbReference type="PANTHER" id="PTHR11360:SF308">
    <property type="entry name" value="BLL3089 PROTEIN"/>
    <property type="match status" value="1"/>
</dbReference>
<dbReference type="SUPFAM" id="SSF103473">
    <property type="entry name" value="MFS general substrate transporter"/>
    <property type="match status" value="1"/>
</dbReference>
<evidence type="ECO:0000313" key="5">
    <source>
        <dbReference type="EMBL" id="OTP65932.1"/>
    </source>
</evidence>
<feature type="transmembrane region" description="Helical" evidence="4">
    <location>
        <begin position="335"/>
        <end position="354"/>
    </location>
</feature>
<dbReference type="AlphaFoldDB" id="A0A242M459"/>
<feature type="transmembrane region" description="Helical" evidence="4">
    <location>
        <begin position="213"/>
        <end position="232"/>
    </location>
</feature>
<accession>A0A242M459</accession>
<feature type="transmembrane region" description="Helical" evidence="4">
    <location>
        <begin position="180"/>
        <end position="201"/>
    </location>
</feature>
<feature type="transmembrane region" description="Helical" evidence="4">
    <location>
        <begin position="127"/>
        <end position="147"/>
    </location>
</feature>
<sequence>MGWGRMSTNAALSTGLLVSGLAAYPVGKWIDHGHGRRVMVAGSLLSAAMLLLWSQAHSLTVLYIVWVGLGIAMAATLYDPVFAVITQDFPDTFRSKITLVTLVAGFASTVFIPLTQGLVTWFGWRDALAVLAAFNLVICVPLQFLAIQRRASHAAGVAHVAAVKAINAEATHRALRTPTFWCLAVCFTAYYATFAALTFHLVPLMAERKIHPAIILLTMGVIGPAQVLARIIWATVGRNLRPSVVGLLVTTAFPVSVVVLMCAGDRSIGLVLFATIYGGANGMMTILRGTIVQDVMWTEGYGATSGLLSMPSNIAKGVAPLSAAALWSIRLDYLLVEWVVLVVSLISALAFLMAMRLAPKNARRALASSSSFPPVHRSRRPDLSD</sequence>
<proteinExistence type="predicted"/>
<dbReference type="Pfam" id="PF07690">
    <property type="entry name" value="MFS_1"/>
    <property type="match status" value="1"/>
</dbReference>
<feature type="transmembrane region" description="Helical" evidence="4">
    <location>
        <begin position="62"/>
        <end position="85"/>
    </location>
</feature>
<comment type="caution">
    <text evidence="5">The sequence shown here is derived from an EMBL/GenBank/DDBJ whole genome shotgun (WGS) entry which is preliminary data.</text>
</comment>
<dbReference type="Proteomes" id="UP000194546">
    <property type="component" value="Unassembled WGS sequence"/>
</dbReference>
<dbReference type="InterPro" id="IPR011701">
    <property type="entry name" value="MFS"/>
</dbReference>